<evidence type="ECO:0000313" key="2">
    <source>
        <dbReference type="Proteomes" id="UP001614394"/>
    </source>
</evidence>
<accession>A0ABW8C263</accession>
<sequence>MNTAWSGLIDDAALFPPGDVPLPRALPAHLGYRTAWFADLVGPFVFPAPRLGELAAAIAALPGDDVIGIGLTVPGGTPALLPALDLLAKVSAARLAAVEIALPDGAAIGDALTVLDRELPADVTAHVEVPRGALGPDVADALAAGRHHAKLRTGGTAAAAFPGEAELAGAIVTCASRGLAFKCTAGLHHALRHTDPATGFEHHGFLNVLLATEAALDGAGSDAVAALLAERTAGTVRDRVERLGAEGVARVRSAFTSVGSCSVHEPVDDLTALGLLTAPSEQG</sequence>
<dbReference type="Proteomes" id="UP001614394">
    <property type="component" value="Unassembled WGS sequence"/>
</dbReference>
<organism evidence="1 2">
    <name type="scientific">Streptomyces fildesensis</name>
    <dbReference type="NCBI Taxonomy" id="375757"/>
    <lineage>
        <taxon>Bacteria</taxon>
        <taxon>Bacillati</taxon>
        <taxon>Actinomycetota</taxon>
        <taxon>Actinomycetes</taxon>
        <taxon>Kitasatosporales</taxon>
        <taxon>Streptomycetaceae</taxon>
        <taxon>Streptomyces</taxon>
    </lineage>
</organism>
<protein>
    <submittedName>
        <fullName evidence="1">Uncharacterized protein</fullName>
    </submittedName>
</protein>
<comment type="caution">
    <text evidence="1">The sequence shown here is derived from an EMBL/GenBank/DDBJ whole genome shotgun (WGS) entry which is preliminary data.</text>
</comment>
<evidence type="ECO:0000313" key="1">
    <source>
        <dbReference type="EMBL" id="MFI9100519.1"/>
    </source>
</evidence>
<gene>
    <name evidence="1" type="ORF">ACIGXA_08320</name>
</gene>
<reference evidence="1 2" key="1">
    <citation type="submission" date="2024-10" db="EMBL/GenBank/DDBJ databases">
        <title>The Natural Products Discovery Center: Release of the First 8490 Sequenced Strains for Exploring Actinobacteria Biosynthetic Diversity.</title>
        <authorList>
            <person name="Kalkreuter E."/>
            <person name="Kautsar S.A."/>
            <person name="Yang D."/>
            <person name="Bader C.D."/>
            <person name="Teijaro C.N."/>
            <person name="Fluegel L."/>
            <person name="Davis C.M."/>
            <person name="Simpson J.R."/>
            <person name="Lauterbach L."/>
            <person name="Steele A.D."/>
            <person name="Gui C."/>
            <person name="Meng S."/>
            <person name="Li G."/>
            <person name="Viehrig K."/>
            <person name="Ye F."/>
            <person name="Su P."/>
            <person name="Kiefer A.F."/>
            <person name="Nichols A."/>
            <person name="Cepeda A.J."/>
            <person name="Yan W."/>
            <person name="Fan B."/>
            <person name="Jiang Y."/>
            <person name="Adhikari A."/>
            <person name="Zheng C.-J."/>
            <person name="Schuster L."/>
            <person name="Cowan T.M."/>
            <person name="Smanski M.J."/>
            <person name="Chevrette M.G."/>
            <person name="De Carvalho L.P.S."/>
            <person name="Shen B."/>
        </authorList>
    </citation>
    <scope>NUCLEOTIDE SEQUENCE [LARGE SCALE GENOMIC DNA]</scope>
    <source>
        <strain evidence="1 2">NPDC053399</strain>
    </source>
</reference>
<name>A0ABW8C263_9ACTN</name>
<dbReference type="EMBL" id="JBITYG010000002">
    <property type="protein sequence ID" value="MFI9100519.1"/>
    <property type="molecule type" value="Genomic_DNA"/>
</dbReference>
<proteinExistence type="predicted"/>
<keyword evidence="2" id="KW-1185">Reference proteome</keyword>
<dbReference type="RefSeq" id="WP_399645802.1">
    <property type="nucleotide sequence ID" value="NZ_JBITYG010000002.1"/>
</dbReference>